<gene>
    <name evidence="2" type="ORF">EVAR_6025_1</name>
</gene>
<dbReference type="EMBL" id="BGZK01000045">
    <property type="protein sequence ID" value="GBP11202.1"/>
    <property type="molecule type" value="Genomic_DNA"/>
</dbReference>
<proteinExistence type="predicted"/>
<protein>
    <submittedName>
        <fullName evidence="2">Uncharacterized protein</fullName>
    </submittedName>
</protein>
<sequence length="129" mass="14783">MITKTHFHKQRSKYDTIMGCRKKKIRGDACERVIKHPRPTPPGIIHWQRKQSNSTRRCKGGRSMPRLINTIVMWSGRAPPARVHRPRPTPKRVGAAFEGRGESPKSFSGRKSTMEDRVASRARTDLVEI</sequence>
<evidence type="ECO:0000256" key="1">
    <source>
        <dbReference type="SAM" id="MobiDB-lite"/>
    </source>
</evidence>
<keyword evidence="3" id="KW-1185">Reference proteome</keyword>
<reference evidence="2 3" key="1">
    <citation type="journal article" date="2019" name="Commun. Biol.">
        <title>The bagworm genome reveals a unique fibroin gene that provides high tensile strength.</title>
        <authorList>
            <person name="Kono N."/>
            <person name="Nakamura H."/>
            <person name="Ohtoshi R."/>
            <person name="Tomita M."/>
            <person name="Numata K."/>
            <person name="Arakawa K."/>
        </authorList>
    </citation>
    <scope>NUCLEOTIDE SEQUENCE [LARGE SCALE GENOMIC DNA]</scope>
</reference>
<accession>A0A4C1T9T3</accession>
<comment type="caution">
    <text evidence="2">The sequence shown here is derived from an EMBL/GenBank/DDBJ whole genome shotgun (WGS) entry which is preliminary data.</text>
</comment>
<name>A0A4C1T9T3_EUMVA</name>
<evidence type="ECO:0000313" key="2">
    <source>
        <dbReference type="EMBL" id="GBP11202.1"/>
    </source>
</evidence>
<feature type="compositionally biased region" description="Basic and acidic residues" evidence="1">
    <location>
        <begin position="112"/>
        <end position="129"/>
    </location>
</feature>
<dbReference type="AlphaFoldDB" id="A0A4C1T9T3"/>
<feature type="region of interest" description="Disordered" evidence="1">
    <location>
        <begin position="34"/>
        <end position="62"/>
    </location>
</feature>
<evidence type="ECO:0000313" key="3">
    <source>
        <dbReference type="Proteomes" id="UP000299102"/>
    </source>
</evidence>
<organism evidence="2 3">
    <name type="scientific">Eumeta variegata</name>
    <name type="common">Bagworm moth</name>
    <name type="synonym">Eumeta japonica</name>
    <dbReference type="NCBI Taxonomy" id="151549"/>
    <lineage>
        <taxon>Eukaryota</taxon>
        <taxon>Metazoa</taxon>
        <taxon>Ecdysozoa</taxon>
        <taxon>Arthropoda</taxon>
        <taxon>Hexapoda</taxon>
        <taxon>Insecta</taxon>
        <taxon>Pterygota</taxon>
        <taxon>Neoptera</taxon>
        <taxon>Endopterygota</taxon>
        <taxon>Lepidoptera</taxon>
        <taxon>Glossata</taxon>
        <taxon>Ditrysia</taxon>
        <taxon>Tineoidea</taxon>
        <taxon>Psychidae</taxon>
        <taxon>Oiketicinae</taxon>
        <taxon>Eumeta</taxon>
    </lineage>
</organism>
<dbReference type="Proteomes" id="UP000299102">
    <property type="component" value="Unassembled WGS sequence"/>
</dbReference>
<feature type="region of interest" description="Disordered" evidence="1">
    <location>
        <begin position="79"/>
        <end position="129"/>
    </location>
</feature>